<evidence type="ECO:0000256" key="1">
    <source>
        <dbReference type="SAM" id="Phobius"/>
    </source>
</evidence>
<accession>A0ABX3WNM0</accession>
<keyword evidence="1" id="KW-0812">Transmembrane</keyword>
<dbReference type="Proteomes" id="UP000193346">
    <property type="component" value="Unassembled WGS sequence"/>
</dbReference>
<comment type="caution">
    <text evidence="2">The sequence shown here is derived from an EMBL/GenBank/DDBJ whole genome shotgun (WGS) entry which is preliminary data.</text>
</comment>
<feature type="transmembrane region" description="Helical" evidence="1">
    <location>
        <begin position="90"/>
        <end position="111"/>
    </location>
</feature>
<feature type="transmembrane region" description="Helical" evidence="1">
    <location>
        <begin position="118"/>
        <end position="135"/>
    </location>
</feature>
<evidence type="ECO:0000313" key="2">
    <source>
        <dbReference type="EMBL" id="OSI35518.1"/>
    </source>
</evidence>
<proteinExistence type="predicted"/>
<keyword evidence="1" id="KW-0472">Membrane</keyword>
<gene>
    <name evidence="2" type="ORF">BV913_04755</name>
</gene>
<name>A0ABX3WNM0_9NEIS</name>
<dbReference type="RefSeq" id="WP_085418188.1">
    <property type="nucleotide sequence ID" value="NZ_CP091509.1"/>
</dbReference>
<reference evidence="2 3" key="1">
    <citation type="submission" date="2017-01" db="EMBL/GenBank/DDBJ databases">
        <authorList>
            <person name="Wolfgang W.J."/>
            <person name="Cole J."/>
            <person name="Wroblewski D."/>
            <person name="Mcginnis J."/>
            <person name="Musser K.A."/>
        </authorList>
    </citation>
    <scope>NUCLEOTIDE SEQUENCE [LARGE SCALE GENOMIC DNA]</scope>
    <source>
        <strain evidence="2 3">93087</strain>
    </source>
</reference>
<dbReference type="EMBL" id="MTAC01000009">
    <property type="protein sequence ID" value="OSI35518.1"/>
    <property type="molecule type" value="Genomic_DNA"/>
</dbReference>
<feature type="transmembrane region" description="Helical" evidence="1">
    <location>
        <begin position="20"/>
        <end position="47"/>
    </location>
</feature>
<feature type="transmembrane region" description="Helical" evidence="1">
    <location>
        <begin position="59"/>
        <end position="84"/>
    </location>
</feature>
<keyword evidence="1" id="KW-1133">Transmembrane helix</keyword>
<evidence type="ECO:0000313" key="3">
    <source>
        <dbReference type="Proteomes" id="UP000193346"/>
    </source>
</evidence>
<organism evidence="2 3">
    <name type="scientific">Neisseria dumasiana</name>
    <dbReference type="NCBI Taxonomy" id="1931275"/>
    <lineage>
        <taxon>Bacteria</taxon>
        <taxon>Pseudomonadati</taxon>
        <taxon>Pseudomonadota</taxon>
        <taxon>Betaproteobacteria</taxon>
        <taxon>Neisseriales</taxon>
        <taxon>Neisseriaceae</taxon>
        <taxon>Neisseria</taxon>
    </lineage>
</organism>
<keyword evidence="3" id="KW-1185">Reference proteome</keyword>
<protein>
    <submittedName>
        <fullName evidence="2">Uncharacterized protein</fullName>
    </submittedName>
</protein>
<sequence>MDQLNSLDNVPAKPNYVPLLWGLLVLGAPVGTIFAVLILALFGWVPLSVWREWLGFPHSLYFLTTGWFIGLIPALSTWIAVYALEPKRGLTGSLIMAAAGGLVSLVFGWFFYGIRMSVVFALAGLLSAAIFSIFLPKNTHSRPT</sequence>